<dbReference type="Proteomes" id="UP000008063">
    <property type="component" value="Unassembled WGS sequence"/>
</dbReference>
<name>F8PK22_SERL3</name>
<feature type="region of interest" description="Disordered" evidence="1">
    <location>
        <begin position="1"/>
        <end position="27"/>
    </location>
</feature>
<feature type="compositionally biased region" description="Basic residues" evidence="1">
    <location>
        <begin position="125"/>
        <end position="137"/>
    </location>
</feature>
<dbReference type="AlphaFoldDB" id="F8PK22"/>
<feature type="region of interest" description="Disordered" evidence="1">
    <location>
        <begin position="125"/>
        <end position="152"/>
    </location>
</feature>
<dbReference type="HOGENOM" id="CLU_1147780_0_0_1"/>
<sequence>MDPHDPHPAEGELSVGPILGKKPFEDSWRQGFHTSKSIWYSEESSLQQEPPTPPPQPPKRKWISQGLATSGRAHNLAVLKEVRNKGKARTNGQEDDDRSHTQKEDSQCYLSMAMYWREQLNRTNFHHNRITKRKQRRRATDKDKQSLPTSHKHNQQLVSIDQIPRGSLMMHQLLQMFPNPLSTSSIGPVASGGRNKDNSLVETSSTFCNARPPTVDIDGTIIPVAPAPINATSLLSNASVSA</sequence>
<dbReference type="InParanoid" id="F8PK22"/>
<accession>F8PK22</accession>
<protein>
    <submittedName>
        <fullName evidence="2">Uncharacterized protein</fullName>
    </submittedName>
</protein>
<evidence type="ECO:0000313" key="2">
    <source>
        <dbReference type="EMBL" id="EGO03262.1"/>
    </source>
</evidence>
<proteinExistence type="predicted"/>
<feature type="compositionally biased region" description="Basic and acidic residues" evidence="1">
    <location>
        <begin position="1"/>
        <end position="10"/>
    </location>
</feature>
<dbReference type="EMBL" id="GL945475">
    <property type="protein sequence ID" value="EGO03262.1"/>
    <property type="molecule type" value="Genomic_DNA"/>
</dbReference>
<keyword evidence="3" id="KW-1185">Reference proteome</keyword>
<reference evidence="3" key="1">
    <citation type="journal article" date="2011" name="Science">
        <title>The plant cell wall-decomposing machinery underlies the functional diversity of forest fungi.</title>
        <authorList>
            <person name="Eastwood D.C."/>
            <person name="Floudas D."/>
            <person name="Binder M."/>
            <person name="Majcherczyk A."/>
            <person name="Schneider P."/>
            <person name="Aerts A."/>
            <person name="Asiegbu F.O."/>
            <person name="Baker S.E."/>
            <person name="Barry K."/>
            <person name="Bendiksby M."/>
            <person name="Blumentritt M."/>
            <person name="Coutinho P.M."/>
            <person name="Cullen D."/>
            <person name="de Vries R.P."/>
            <person name="Gathman A."/>
            <person name="Goodell B."/>
            <person name="Henrissat B."/>
            <person name="Ihrmark K."/>
            <person name="Kauserud H."/>
            <person name="Kohler A."/>
            <person name="LaButti K."/>
            <person name="Lapidus A."/>
            <person name="Lavin J.L."/>
            <person name="Lee Y.-H."/>
            <person name="Lindquist E."/>
            <person name="Lilly W."/>
            <person name="Lucas S."/>
            <person name="Morin E."/>
            <person name="Murat C."/>
            <person name="Oguiza J.A."/>
            <person name="Park J."/>
            <person name="Pisabarro A.G."/>
            <person name="Riley R."/>
            <person name="Rosling A."/>
            <person name="Salamov A."/>
            <person name="Schmidt O."/>
            <person name="Schmutz J."/>
            <person name="Skrede I."/>
            <person name="Stenlid J."/>
            <person name="Wiebenga A."/>
            <person name="Xie X."/>
            <person name="Kuees U."/>
            <person name="Hibbett D.S."/>
            <person name="Hoffmeister D."/>
            <person name="Hoegberg N."/>
            <person name="Martin F."/>
            <person name="Grigoriev I.V."/>
            <person name="Watkinson S.C."/>
        </authorList>
    </citation>
    <scope>NUCLEOTIDE SEQUENCE [LARGE SCALE GENOMIC DNA]</scope>
    <source>
        <strain evidence="3">strain S7.3</strain>
    </source>
</reference>
<feature type="region of interest" description="Disordered" evidence="1">
    <location>
        <begin position="39"/>
        <end position="64"/>
    </location>
</feature>
<evidence type="ECO:0000256" key="1">
    <source>
        <dbReference type="SAM" id="MobiDB-lite"/>
    </source>
</evidence>
<feature type="region of interest" description="Disordered" evidence="1">
    <location>
        <begin position="83"/>
        <end position="105"/>
    </location>
</feature>
<evidence type="ECO:0000313" key="3">
    <source>
        <dbReference type="Proteomes" id="UP000008063"/>
    </source>
</evidence>
<organism evidence="3">
    <name type="scientific">Serpula lacrymans var. lacrymans (strain S7.3)</name>
    <name type="common">Dry rot fungus</name>
    <dbReference type="NCBI Taxonomy" id="936435"/>
    <lineage>
        <taxon>Eukaryota</taxon>
        <taxon>Fungi</taxon>
        <taxon>Dikarya</taxon>
        <taxon>Basidiomycota</taxon>
        <taxon>Agaricomycotina</taxon>
        <taxon>Agaricomycetes</taxon>
        <taxon>Agaricomycetidae</taxon>
        <taxon>Boletales</taxon>
        <taxon>Coniophorineae</taxon>
        <taxon>Serpulaceae</taxon>
        <taxon>Serpula</taxon>
    </lineage>
</organism>
<gene>
    <name evidence="2" type="ORF">SERLA73DRAFT_149642</name>
</gene>